<dbReference type="KEGG" id="pde:Pden_4024"/>
<dbReference type="InterPro" id="IPR005939">
    <property type="entry name" value="BLH_phosphatase-like"/>
</dbReference>
<dbReference type="InterPro" id="IPR029021">
    <property type="entry name" value="Prot-tyrosine_phosphatase-like"/>
</dbReference>
<accession>A1B996</accession>
<dbReference type="Gene3D" id="3.90.190.10">
    <property type="entry name" value="Protein tyrosine phosphatase superfamily"/>
    <property type="match status" value="1"/>
</dbReference>
<dbReference type="CDD" id="cd14503">
    <property type="entry name" value="PTP-bact"/>
    <property type="match status" value="1"/>
</dbReference>
<sequence length="156" mass="16985">MPPSRRDPKSKEFRMDLRQLTPDLAVAAQIRPEDLPALAEAGFRVLINNRPDEEVGPDEDHEAMRAAAEAAGLEYHFNPFTPGQITPQMITAQAEALASPGPKLAYCRSGNRSTVLWALARAGQEPVEELLQTAARAGYDLAGVRPLLESLARQDG</sequence>
<dbReference type="EMBL" id="CP000490">
    <property type="protein sequence ID" value="ABL72090.1"/>
    <property type="molecule type" value="Genomic_DNA"/>
</dbReference>
<dbReference type="STRING" id="318586.Pden_4024"/>
<evidence type="ECO:0000313" key="2">
    <source>
        <dbReference type="EMBL" id="ABL72090.1"/>
    </source>
</evidence>
<evidence type="ECO:0000313" key="3">
    <source>
        <dbReference type="Proteomes" id="UP000000361"/>
    </source>
</evidence>
<dbReference type="SUPFAM" id="SSF52799">
    <property type="entry name" value="(Phosphotyrosine protein) phosphatases II"/>
    <property type="match status" value="1"/>
</dbReference>
<dbReference type="Proteomes" id="UP000000361">
    <property type="component" value="Chromosome 2"/>
</dbReference>
<organism evidence="2 3">
    <name type="scientific">Paracoccus denitrificans (strain Pd 1222)</name>
    <dbReference type="NCBI Taxonomy" id="318586"/>
    <lineage>
        <taxon>Bacteria</taxon>
        <taxon>Pseudomonadati</taxon>
        <taxon>Pseudomonadota</taxon>
        <taxon>Alphaproteobacteria</taxon>
        <taxon>Rhodobacterales</taxon>
        <taxon>Paracoccaceae</taxon>
        <taxon>Paracoccus</taxon>
    </lineage>
</organism>
<dbReference type="eggNOG" id="COG3453">
    <property type="taxonomic scope" value="Bacteria"/>
</dbReference>
<dbReference type="HOGENOM" id="CLU_105726_3_0_5"/>
<feature type="domain" description="Beta-lactamase hydrolase-like protein phosphatase-like" evidence="1">
    <location>
        <begin position="16"/>
        <end position="123"/>
    </location>
</feature>
<dbReference type="AlphaFoldDB" id="A1B996"/>
<dbReference type="EnsemblBacteria" id="ABL72090">
    <property type="protein sequence ID" value="ABL72090"/>
    <property type="gene ID" value="Pden_4024"/>
</dbReference>
<protein>
    <recommendedName>
        <fullName evidence="1">Beta-lactamase hydrolase-like protein phosphatase-like domain-containing protein</fullName>
    </recommendedName>
</protein>
<keyword evidence="3" id="KW-1185">Reference proteome</keyword>
<reference evidence="3" key="1">
    <citation type="submission" date="2006-12" db="EMBL/GenBank/DDBJ databases">
        <title>Complete sequence of chromosome 2 of Paracoccus denitrificans PD1222.</title>
        <authorList>
            <person name="Copeland A."/>
            <person name="Lucas S."/>
            <person name="Lapidus A."/>
            <person name="Barry K."/>
            <person name="Detter J.C."/>
            <person name="Glavina del Rio T."/>
            <person name="Hammon N."/>
            <person name="Israni S."/>
            <person name="Dalin E."/>
            <person name="Tice H."/>
            <person name="Pitluck S."/>
            <person name="Munk A.C."/>
            <person name="Brettin T."/>
            <person name="Bruce D."/>
            <person name="Han C."/>
            <person name="Tapia R."/>
            <person name="Gilna P."/>
            <person name="Schmutz J."/>
            <person name="Larimer F."/>
            <person name="Land M."/>
            <person name="Hauser L."/>
            <person name="Kyrpides N."/>
            <person name="Lykidis A."/>
            <person name="Spiro S."/>
            <person name="Richardson D.J."/>
            <person name="Moir J.W.B."/>
            <person name="Ferguson S.J."/>
            <person name="van Spanning R.J.M."/>
            <person name="Richardson P."/>
        </authorList>
    </citation>
    <scope>NUCLEOTIDE SEQUENCE [LARGE SCALE GENOMIC DNA]</scope>
    <source>
        <strain evidence="3">Pd 1222</strain>
    </source>
</reference>
<dbReference type="NCBIfam" id="TIGR01244">
    <property type="entry name" value="TIGR01244 family sulfur transferase"/>
    <property type="match status" value="1"/>
</dbReference>
<dbReference type="Pfam" id="PF04273">
    <property type="entry name" value="BLH_phosphatase"/>
    <property type="match status" value="1"/>
</dbReference>
<gene>
    <name evidence="2" type="ordered locus">Pden_4024</name>
</gene>
<evidence type="ECO:0000259" key="1">
    <source>
        <dbReference type="Pfam" id="PF04273"/>
    </source>
</evidence>
<proteinExistence type="predicted"/>
<dbReference type="GO" id="GO:0016787">
    <property type="term" value="F:hydrolase activity"/>
    <property type="evidence" value="ECO:0007669"/>
    <property type="project" value="InterPro"/>
</dbReference>
<name>A1B996_PARDP</name>